<gene>
    <name evidence="5" type="ORF">HMPREF1541_08174</name>
</gene>
<dbReference type="eggNOG" id="ENOG502SRGF">
    <property type="taxonomic scope" value="Eukaryota"/>
</dbReference>
<dbReference type="VEuPathDB" id="FungiDB:HMPREF1541_08174"/>
<keyword evidence="2" id="KW-0119">Carbohydrate metabolism</keyword>
<dbReference type="GO" id="GO:0008810">
    <property type="term" value="F:cellulase activity"/>
    <property type="evidence" value="ECO:0007669"/>
    <property type="project" value="InterPro"/>
</dbReference>
<feature type="signal peptide" evidence="4">
    <location>
        <begin position="1"/>
        <end position="22"/>
    </location>
</feature>
<dbReference type="AlphaFoldDB" id="W2RN63"/>
<keyword evidence="2" id="KW-0378">Hydrolase</keyword>
<dbReference type="HOGENOM" id="CLU_065183_0_0_1"/>
<dbReference type="GeneID" id="19975513"/>
<dbReference type="Proteomes" id="UP000030752">
    <property type="component" value="Unassembled WGS sequence"/>
</dbReference>
<evidence type="ECO:0008006" key="7">
    <source>
        <dbReference type="Google" id="ProtNLM"/>
    </source>
</evidence>
<dbReference type="PANTHER" id="PTHR34002:SF11">
    <property type="entry name" value="CONCANAVALIN A-LIKE LECTIN_GLUCANASE"/>
    <property type="match status" value="1"/>
</dbReference>
<feature type="compositionally biased region" description="Low complexity" evidence="3">
    <location>
        <begin position="278"/>
        <end position="313"/>
    </location>
</feature>
<dbReference type="SUPFAM" id="SSF49899">
    <property type="entry name" value="Concanavalin A-like lectins/glucanases"/>
    <property type="match status" value="1"/>
</dbReference>
<feature type="chain" id="PRO_5004823736" description="Endoglucanase" evidence="4">
    <location>
        <begin position="23"/>
        <end position="355"/>
    </location>
</feature>
<dbReference type="EMBL" id="KB822724">
    <property type="protein sequence ID" value="ETN37184.1"/>
    <property type="molecule type" value="Genomic_DNA"/>
</dbReference>
<evidence type="ECO:0000256" key="2">
    <source>
        <dbReference type="RuleBase" id="RU361163"/>
    </source>
</evidence>
<evidence type="ECO:0000256" key="3">
    <source>
        <dbReference type="SAM" id="MobiDB-lite"/>
    </source>
</evidence>
<dbReference type="OrthoDB" id="89349at2759"/>
<evidence type="ECO:0000313" key="6">
    <source>
        <dbReference type="Proteomes" id="UP000030752"/>
    </source>
</evidence>
<protein>
    <recommendedName>
        <fullName evidence="7">Endoglucanase</fullName>
    </recommendedName>
</protein>
<dbReference type="PANTHER" id="PTHR34002">
    <property type="entry name" value="BLR1656 PROTEIN"/>
    <property type="match status" value="1"/>
</dbReference>
<evidence type="ECO:0000256" key="4">
    <source>
        <dbReference type="SAM" id="SignalP"/>
    </source>
</evidence>
<sequence>MYAVLVCVFALLASWRTHLVAAQRSNSPTLCDANDSYNSTRVPYEFNNNAWGDDGSGQSCLQVEDGGESWSVTYTWTGDPELVKGFPRMKAHPSNLPVPFWNVSNVDFRAEWDTYVKSTENDSAEEQAAKFDDIYLRSNAALDVFLSDNATNSTLVGPPIEIMIWYWYTPTIKPLGFYDATPDTPRVEVDGMNFTLYDGFNAQGQHVFSWLAERNLTRADADYSPLFRYIWQNGLLSGALWLGQLEFGFEIMHAGEETVSEVKSNYTLRINRDGDPDASTSSAQPTSTSSSFLSTSTTAETIPTSTTAGTAASTTSTDAASTLIPTVDTGFLLPFGTWSTILALTTLLCTSSSLL</sequence>
<feature type="region of interest" description="Disordered" evidence="3">
    <location>
        <begin position="270"/>
        <end position="313"/>
    </location>
</feature>
<dbReference type="Pfam" id="PF01670">
    <property type="entry name" value="Glyco_hydro_12"/>
    <property type="match status" value="1"/>
</dbReference>
<keyword evidence="6" id="KW-1185">Reference proteome</keyword>
<dbReference type="Gene3D" id="2.60.120.180">
    <property type="match status" value="1"/>
</dbReference>
<evidence type="ECO:0000256" key="1">
    <source>
        <dbReference type="ARBA" id="ARBA00005519"/>
    </source>
</evidence>
<name>W2RN63_CYPE1</name>
<comment type="similarity">
    <text evidence="1 2">Belongs to the glycosyl hydrolase 12 (cellulase H) family.</text>
</comment>
<reference evidence="5 6" key="1">
    <citation type="submission" date="2013-03" db="EMBL/GenBank/DDBJ databases">
        <title>The Genome Sequence of Phialophora europaea CBS 101466.</title>
        <authorList>
            <consortium name="The Broad Institute Genomics Platform"/>
            <person name="Cuomo C."/>
            <person name="de Hoog S."/>
            <person name="Gorbushina A."/>
            <person name="Walker B."/>
            <person name="Young S.K."/>
            <person name="Zeng Q."/>
            <person name="Gargeya S."/>
            <person name="Fitzgerald M."/>
            <person name="Haas B."/>
            <person name="Abouelleil A."/>
            <person name="Allen A.W."/>
            <person name="Alvarado L."/>
            <person name="Arachchi H.M."/>
            <person name="Berlin A.M."/>
            <person name="Chapman S.B."/>
            <person name="Gainer-Dewar J."/>
            <person name="Goldberg J."/>
            <person name="Griggs A."/>
            <person name="Gujja S."/>
            <person name="Hansen M."/>
            <person name="Howarth C."/>
            <person name="Imamovic A."/>
            <person name="Ireland A."/>
            <person name="Larimer J."/>
            <person name="McCowan C."/>
            <person name="Murphy C."/>
            <person name="Pearson M."/>
            <person name="Poon T.W."/>
            <person name="Priest M."/>
            <person name="Roberts A."/>
            <person name="Saif S."/>
            <person name="Shea T."/>
            <person name="Sisk P."/>
            <person name="Sykes S."/>
            <person name="Wortman J."/>
            <person name="Nusbaum C."/>
            <person name="Birren B."/>
        </authorList>
    </citation>
    <scope>NUCLEOTIDE SEQUENCE [LARGE SCALE GENOMIC DNA]</scope>
    <source>
        <strain evidence="5 6">CBS 101466</strain>
    </source>
</reference>
<dbReference type="InterPro" id="IPR013319">
    <property type="entry name" value="GH11/12"/>
</dbReference>
<dbReference type="InterPro" id="IPR002594">
    <property type="entry name" value="GH12"/>
</dbReference>
<dbReference type="STRING" id="1220924.W2RN63"/>
<evidence type="ECO:0000313" key="5">
    <source>
        <dbReference type="EMBL" id="ETN37184.1"/>
    </source>
</evidence>
<dbReference type="InParanoid" id="W2RN63"/>
<dbReference type="InterPro" id="IPR013320">
    <property type="entry name" value="ConA-like_dom_sf"/>
</dbReference>
<keyword evidence="4" id="KW-0732">Signal</keyword>
<dbReference type="GO" id="GO:0000272">
    <property type="term" value="P:polysaccharide catabolic process"/>
    <property type="evidence" value="ECO:0007669"/>
    <property type="project" value="UniProtKB-KW"/>
</dbReference>
<accession>W2RN63</accession>
<dbReference type="RefSeq" id="XP_008720716.1">
    <property type="nucleotide sequence ID" value="XM_008722494.1"/>
</dbReference>
<proteinExistence type="inferred from homology"/>
<keyword evidence="2" id="KW-0624">Polysaccharide degradation</keyword>
<keyword evidence="2" id="KW-0326">Glycosidase</keyword>
<organism evidence="5 6">
    <name type="scientific">Cyphellophora europaea (strain CBS 101466)</name>
    <name type="common">Phialophora europaea</name>
    <dbReference type="NCBI Taxonomy" id="1220924"/>
    <lineage>
        <taxon>Eukaryota</taxon>
        <taxon>Fungi</taxon>
        <taxon>Dikarya</taxon>
        <taxon>Ascomycota</taxon>
        <taxon>Pezizomycotina</taxon>
        <taxon>Eurotiomycetes</taxon>
        <taxon>Chaetothyriomycetidae</taxon>
        <taxon>Chaetothyriales</taxon>
        <taxon>Cyphellophoraceae</taxon>
        <taxon>Cyphellophora</taxon>
    </lineage>
</organism>